<name>A0ABU3NJP8_9CHLR</name>
<dbReference type="GO" id="GO:0016805">
    <property type="term" value="F:dipeptidase activity"/>
    <property type="evidence" value="ECO:0007669"/>
    <property type="project" value="UniProtKB-KW"/>
</dbReference>
<keyword evidence="1" id="KW-0645">Protease</keyword>
<reference evidence="5 6" key="1">
    <citation type="submission" date="2023-07" db="EMBL/GenBank/DDBJ databases">
        <title>Novel species of Thermanaerothrix with wide hydrolytic capabilities.</title>
        <authorList>
            <person name="Zayulina K.S."/>
            <person name="Podosokorskaya O.A."/>
            <person name="Elcheninov A.G."/>
        </authorList>
    </citation>
    <scope>NUCLEOTIDE SEQUENCE [LARGE SCALE GENOMIC DNA]</scope>
    <source>
        <strain evidence="5 6">4228-RoL</strain>
    </source>
</reference>
<dbReference type="Proteomes" id="UP001254165">
    <property type="component" value="Unassembled WGS sequence"/>
</dbReference>
<dbReference type="InterPro" id="IPR011650">
    <property type="entry name" value="Peptidase_M20_dimer"/>
</dbReference>
<dbReference type="Gene3D" id="3.30.70.360">
    <property type="match status" value="1"/>
</dbReference>
<accession>A0ABU3NJP8</accession>
<dbReference type="InterPro" id="IPR051458">
    <property type="entry name" value="Cyt/Met_Dipeptidase"/>
</dbReference>
<keyword evidence="5" id="KW-0224">Dipeptidase</keyword>
<protein>
    <submittedName>
        <fullName evidence="5">Dipeptidase</fullName>
        <ecNumber evidence="5">3.4.13.-</ecNumber>
    </submittedName>
</protein>
<evidence type="ECO:0000256" key="1">
    <source>
        <dbReference type="ARBA" id="ARBA00022670"/>
    </source>
</evidence>
<keyword evidence="3 5" id="KW-0378">Hydrolase</keyword>
<dbReference type="Gene3D" id="3.40.630.10">
    <property type="entry name" value="Zn peptidases"/>
    <property type="match status" value="1"/>
</dbReference>
<dbReference type="PANTHER" id="PTHR43270">
    <property type="entry name" value="BETA-ALA-HIS DIPEPTIDASE"/>
    <property type="match status" value="1"/>
</dbReference>
<dbReference type="EC" id="3.4.13.-" evidence="5"/>
<dbReference type="NCBIfam" id="NF005914">
    <property type="entry name" value="PRK07907.1"/>
    <property type="match status" value="1"/>
</dbReference>
<organism evidence="5 6">
    <name type="scientific">Thermanaerothrix solaris</name>
    <dbReference type="NCBI Taxonomy" id="3058434"/>
    <lineage>
        <taxon>Bacteria</taxon>
        <taxon>Bacillati</taxon>
        <taxon>Chloroflexota</taxon>
        <taxon>Anaerolineae</taxon>
        <taxon>Anaerolineales</taxon>
        <taxon>Anaerolineaceae</taxon>
        <taxon>Thermanaerothrix</taxon>
    </lineage>
</organism>
<evidence type="ECO:0000313" key="6">
    <source>
        <dbReference type="Proteomes" id="UP001254165"/>
    </source>
</evidence>
<dbReference type="NCBIfam" id="NF006579">
    <property type="entry name" value="PRK09104.1"/>
    <property type="match status" value="1"/>
</dbReference>
<sequence length="462" mass="51363">MMTNKAHALRYVDANRQAFLNALKEFASIPSISTDPEHKEDIRRAANWLVSELKRLGFDNAQTVETAGHPVVLAYTEPRLNDAPTVLIYGHYDVQPPDPYEEWENPPFSPWQKGEYLYGRGVSDMKGQVVAALKAVEAITATATLPLNIIWLIEGEEEIGSPNLSQFLEQHRHLLKADVALNLDTGMLAPDQPTITYGLRGVAAFELRVYGPDHDLHSGLFGGVVHNPAQALCELIAGMHDASGKVLVPGFYDHVRPLDDEERQELARLPFKEAELKRNLGVPQLYGEPEFTPIERIGARPTLEINGLYSGYTGQGSKTIIPAWAMAKISTRLVPDQDPEDIHQKLRAYLEANCPPTVRWELIALAGSPASITDRHHPGVRALAQALRNVWGKEPLYRREGGSVPVVGMMQRILGLESALSGFGLPDDHIHSPNERLHLPTWYRGIQAVIEFLMSYPDFAHS</sequence>
<evidence type="ECO:0000259" key="4">
    <source>
        <dbReference type="Pfam" id="PF07687"/>
    </source>
</evidence>
<gene>
    <name evidence="5" type="ORF">QYE77_02310</name>
</gene>
<dbReference type="InterPro" id="IPR002933">
    <property type="entry name" value="Peptidase_M20"/>
</dbReference>
<evidence type="ECO:0000256" key="2">
    <source>
        <dbReference type="ARBA" id="ARBA00022723"/>
    </source>
</evidence>
<dbReference type="EMBL" id="JAUHMF010000001">
    <property type="protein sequence ID" value="MDT8897083.1"/>
    <property type="molecule type" value="Genomic_DNA"/>
</dbReference>
<dbReference type="Pfam" id="PF07687">
    <property type="entry name" value="M20_dimer"/>
    <property type="match status" value="1"/>
</dbReference>
<dbReference type="Pfam" id="PF01546">
    <property type="entry name" value="Peptidase_M20"/>
    <property type="match status" value="1"/>
</dbReference>
<dbReference type="NCBIfam" id="NF006053">
    <property type="entry name" value="PRK08201.1"/>
    <property type="match status" value="1"/>
</dbReference>
<dbReference type="RefSeq" id="WP_315623733.1">
    <property type="nucleotide sequence ID" value="NZ_JAUHMF010000001.1"/>
</dbReference>
<dbReference type="PANTHER" id="PTHR43270:SF12">
    <property type="entry name" value="SUCCINYL-DIAMINOPIMELATE DESUCCINYLASE"/>
    <property type="match status" value="1"/>
</dbReference>
<feature type="domain" description="Peptidase M20 dimerisation" evidence="4">
    <location>
        <begin position="197"/>
        <end position="356"/>
    </location>
</feature>
<evidence type="ECO:0000256" key="3">
    <source>
        <dbReference type="ARBA" id="ARBA00022801"/>
    </source>
</evidence>
<evidence type="ECO:0000313" key="5">
    <source>
        <dbReference type="EMBL" id="MDT8897083.1"/>
    </source>
</evidence>
<keyword evidence="2" id="KW-0479">Metal-binding</keyword>
<keyword evidence="6" id="KW-1185">Reference proteome</keyword>
<proteinExistence type="predicted"/>
<dbReference type="SUPFAM" id="SSF53187">
    <property type="entry name" value="Zn-dependent exopeptidases"/>
    <property type="match status" value="1"/>
</dbReference>
<comment type="caution">
    <text evidence="5">The sequence shown here is derived from an EMBL/GenBank/DDBJ whole genome shotgun (WGS) entry which is preliminary data.</text>
</comment>